<reference evidence="1 2" key="1">
    <citation type="journal article" date="2017" name="Genome Announc.">
        <title>Genome sequence of the saprophytic ascomycete Epicoccum nigrum ICMP 19927 strain isolated from New Zealand.</title>
        <authorList>
            <person name="Fokin M."/>
            <person name="Fleetwood D."/>
            <person name="Weir B.S."/>
            <person name="Villas-Boas S.G."/>
        </authorList>
    </citation>
    <scope>NUCLEOTIDE SEQUENCE [LARGE SCALE GENOMIC DNA]</scope>
    <source>
        <strain evidence="1 2">ICMP 19927</strain>
    </source>
</reference>
<dbReference type="AlphaFoldDB" id="A0A1Y2M330"/>
<proteinExistence type="predicted"/>
<evidence type="ECO:0000313" key="1">
    <source>
        <dbReference type="EMBL" id="OSS50239.1"/>
    </source>
</evidence>
<dbReference type="EMBL" id="KZ107842">
    <property type="protein sequence ID" value="OSS50239.1"/>
    <property type="molecule type" value="Genomic_DNA"/>
</dbReference>
<gene>
    <name evidence="1" type="ORF">B5807_05171</name>
</gene>
<name>A0A1Y2M330_EPING</name>
<evidence type="ECO:0000313" key="2">
    <source>
        <dbReference type="Proteomes" id="UP000193240"/>
    </source>
</evidence>
<dbReference type="InParanoid" id="A0A1Y2M330"/>
<keyword evidence="2" id="KW-1185">Reference proteome</keyword>
<sequence length="116" mass="12886">MLCSSLWWQGYAMLYRQYSMAPLAPTCTYRFLLPLALAMDTGLANLLLSAEEFLPCSGLVFTRGMEERVSLLYVCKVFDIIPTSQTIIGADQISRCSPPSGLASQHCQIIFLLQQG</sequence>
<protein>
    <submittedName>
        <fullName evidence="1">Uncharacterized protein</fullName>
    </submittedName>
</protein>
<accession>A0A1Y2M330</accession>
<organism evidence="1 2">
    <name type="scientific">Epicoccum nigrum</name>
    <name type="common">Soil fungus</name>
    <name type="synonym">Epicoccum purpurascens</name>
    <dbReference type="NCBI Taxonomy" id="105696"/>
    <lineage>
        <taxon>Eukaryota</taxon>
        <taxon>Fungi</taxon>
        <taxon>Dikarya</taxon>
        <taxon>Ascomycota</taxon>
        <taxon>Pezizomycotina</taxon>
        <taxon>Dothideomycetes</taxon>
        <taxon>Pleosporomycetidae</taxon>
        <taxon>Pleosporales</taxon>
        <taxon>Pleosporineae</taxon>
        <taxon>Didymellaceae</taxon>
        <taxon>Epicoccum</taxon>
    </lineage>
</organism>
<dbReference type="Proteomes" id="UP000193240">
    <property type="component" value="Unassembled WGS sequence"/>
</dbReference>